<evidence type="ECO:0000256" key="2">
    <source>
        <dbReference type="ARBA" id="ARBA00022692"/>
    </source>
</evidence>
<dbReference type="GO" id="GO:0016020">
    <property type="term" value="C:membrane"/>
    <property type="evidence" value="ECO:0007669"/>
    <property type="project" value="UniProtKB-SubCell"/>
</dbReference>
<dbReference type="PANTHER" id="PTHR48063:SF98">
    <property type="entry name" value="LRR RECEPTOR-LIKE SERINE_THREONINE-PROTEIN KINASE FLS2"/>
    <property type="match status" value="1"/>
</dbReference>
<evidence type="ECO:0000256" key="6">
    <source>
        <dbReference type="ARBA" id="ARBA00023170"/>
    </source>
</evidence>
<name>A0A978V5X3_ZIZJJ</name>
<evidence type="ECO:0000256" key="8">
    <source>
        <dbReference type="SAM" id="MobiDB-lite"/>
    </source>
</evidence>
<dbReference type="InterPro" id="IPR032675">
    <property type="entry name" value="LRR_dom_sf"/>
</dbReference>
<reference evidence="9" key="1">
    <citation type="journal article" date="2021" name="Front. Plant Sci.">
        <title>Chromosome-Scale Genome Assembly for Chinese Sour Jujube and Insights Into Its Genome Evolution and Domestication Signature.</title>
        <authorList>
            <person name="Shen L.-Y."/>
            <person name="Luo H."/>
            <person name="Wang X.-L."/>
            <person name="Wang X.-M."/>
            <person name="Qiu X.-J."/>
            <person name="Liu H."/>
            <person name="Zhou S.-S."/>
            <person name="Jia K.-H."/>
            <person name="Nie S."/>
            <person name="Bao Y.-T."/>
            <person name="Zhang R.-G."/>
            <person name="Yun Q.-Z."/>
            <person name="Chai Y.-H."/>
            <person name="Lu J.-Y."/>
            <person name="Li Y."/>
            <person name="Zhao S.-W."/>
            <person name="Mao J.-F."/>
            <person name="Jia S.-G."/>
            <person name="Mao Y.-M."/>
        </authorList>
    </citation>
    <scope>NUCLEOTIDE SEQUENCE</scope>
    <source>
        <strain evidence="9">AT0</strain>
        <tissue evidence="9">Leaf</tissue>
    </source>
</reference>
<keyword evidence="4" id="KW-1133">Transmembrane helix</keyword>
<evidence type="ECO:0000256" key="7">
    <source>
        <dbReference type="ARBA" id="ARBA00023180"/>
    </source>
</evidence>
<keyword evidence="3" id="KW-0732">Signal</keyword>
<evidence type="ECO:0000313" key="9">
    <source>
        <dbReference type="EMBL" id="KAH7522756.1"/>
    </source>
</evidence>
<dbReference type="Gene3D" id="3.80.10.10">
    <property type="entry name" value="Ribonuclease Inhibitor"/>
    <property type="match status" value="1"/>
</dbReference>
<proteinExistence type="predicted"/>
<organism evidence="9 10">
    <name type="scientific">Ziziphus jujuba var. spinosa</name>
    <dbReference type="NCBI Taxonomy" id="714518"/>
    <lineage>
        <taxon>Eukaryota</taxon>
        <taxon>Viridiplantae</taxon>
        <taxon>Streptophyta</taxon>
        <taxon>Embryophyta</taxon>
        <taxon>Tracheophyta</taxon>
        <taxon>Spermatophyta</taxon>
        <taxon>Magnoliopsida</taxon>
        <taxon>eudicotyledons</taxon>
        <taxon>Gunneridae</taxon>
        <taxon>Pentapetalae</taxon>
        <taxon>rosids</taxon>
        <taxon>fabids</taxon>
        <taxon>Rosales</taxon>
        <taxon>Rhamnaceae</taxon>
        <taxon>Paliureae</taxon>
        <taxon>Ziziphus</taxon>
    </lineage>
</organism>
<comment type="subcellular location">
    <subcellularLocation>
        <location evidence="1">Membrane</location>
        <topology evidence="1">Single-pass type I membrane protein</topology>
    </subcellularLocation>
</comment>
<protein>
    <submittedName>
        <fullName evidence="9">Uncharacterized protein</fullName>
    </submittedName>
</protein>
<evidence type="ECO:0000256" key="3">
    <source>
        <dbReference type="ARBA" id="ARBA00022729"/>
    </source>
</evidence>
<dbReference type="Proteomes" id="UP000813462">
    <property type="component" value="Unassembled WGS sequence"/>
</dbReference>
<keyword evidence="5" id="KW-0472">Membrane</keyword>
<keyword evidence="7" id="KW-0325">Glycoprotein</keyword>
<keyword evidence="6" id="KW-0675">Receptor</keyword>
<evidence type="ECO:0000256" key="1">
    <source>
        <dbReference type="ARBA" id="ARBA00004479"/>
    </source>
</evidence>
<evidence type="ECO:0000256" key="5">
    <source>
        <dbReference type="ARBA" id="ARBA00023136"/>
    </source>
</evidence>
<gene>
    <name evidence="9" type="ORF">FEM48_Zijuj07G0172200</name>
</gene>
<keyword evidence="2" id="KW-0812">Transmembrane</keyword>
<dbReference type="InterPro" id="IPR046956">
    <property type="entry name" value="RLP23-like"/>
</dbReference>
<evidence type="ECO:0000313" key="10">
    <source>
        <dbReference type="Proteomes" id="UP000813462"/>
    </source>
</evidence>
<evidence type="ECO:0000256" key="4">
    <source>
        <dbReference type="ARBA" id="ARBA00022989"/>
    </source>
</evidence>
<dbReference type="AlphaFoldDB" id="A0A978V5X3"/>
<dbReference type="EMBL" id="JAEACU010000007">
    <property type="protein sequence ID" value="KAH7522756.1"/>
    <property type="molecule type" value="Genomic_DNA"/>
</dbReference>
<feature type="region of interest" description="Disordered" evidence="8">
    <location>
        <begin position="52"/>
        <end position="72"/>
    </location>
</feature>
<comment type="caution">
    <text evidence="9">The sequence shown here is derived from an EMBL/GenBank/DDBJ whole genome shotgun (WGS) entry which is preliminary data.</text>
</comment>
<dbReference type="PANTHER" id="PTHR48063">
    <property type="entry name" value="LRR RECEPTOR-LIKE KINASE"/>
    <property type="match status" value="1"/>
</dbReference>
<accession>A0A978V5X3</accession>
<sequence>MALIDRLSLLDLSNNNLSGKILTSAQLQSFNADVYMGNARLCGAPLPAEYTEEEEPGTPFGSTTEAEEDHNDDSIDYGFNVSMEVGYMVAFWGVFGRWIYFKLLNDLESWIYVMAALHKAKSIRIYSEVGTLMGMGNLFIAHEE</sequence>